<dbReference type="RefSeq" id="WP_068846985.1">
    <property type="nucleotide sequence ID" value="NZ_LYDR01000058.1"/>
</dbReference>
<dbReference type="AlphaFoldDB" id="A0A1C3EIS4"/>
<dbReference type="STRING" id="1841610.A6X21_05110"/>
<keyword evidence="2" id="KW-1185">Reference proteome</keyword>
<sequence>MKMLWIINGTAQIQGDEIAYTGTILGHLLSISIHGECQLGHAGIGTRAFVLEIIRKNRGLKEDLVPVQKYYGTNNLIDSSPFPGELVMLNENLPAPGNLVGKFTFDHMRIVAHEDFDDEGGPMQRYVVHASGMNEQGRDQTPILYDSVAIPGFELV</sequence>
<comment type="caution">
    <text evidence="1">The sequence shown here is derived from an EMBL/GenBank/DDBJ whole genome shotgun (WGS) entry which is preliminary data.</text>
</comment>
<accession>A0A1C3EIS4</accession>
<dbReference type="EMBL" id="LYDR01000058">
    <property type="protein sequence ID" value="ODA33146.1"/>
    <property type="molecule type" value="Genomic_DNA"/>
</dbReference>
<reference evidence="1 2" key="1">
    <citation type="submission" date="2016-05" db="EMBL/GenBank/DDBJ databases">
        <title>Genomic and physiological characterization of Planctopirus sp. isolated from fresh water lake.</title>
        <authorList>
            <person name="Subhash Y."/>
            <person name="Ramana C."/>
        </authorList>
    </citation>
    <scope>NUCLEOTIDE SEQUENCE [LARGE SCALE GENOMIC DNA]</scope>
    <source>
        <strain evidence="1 2">JC280</strain>
    </source>
</reference>
<dbReference type="Proteomes" id="UP000094828">
    <property type="component" value="Unassembled WGS sequence"/>
</dbReference>
<evidence type="ECO:0000313" key="1">
    <source>
        <dbReference type="EMBL" id="ODA33146.1"/>
    </source>
</evidence>
<protein>
    <submittedName>
        <fullName evidence="1">Uncharacterized protein</fullName>
    </submittedName>
</protein>
<gene>
    <name evidence="1" type="ORF">A6X21_05110</name>
</gene>
<name>A0A1C3EIS4_9PLAN</name>
<proteinExistence type="predicted"/>
<organism evidence="1 2">
    <name type="scientific">Planctopirus hydrillae</name>
    <dbReference type="NCBI Taxonomy" id="1841610"/>
    <lineage>
        <taxon>Bacteria</taxon>
        <taxon>Pseudomonadati</taxon>
        <taxon>Planctomycetota</taxon>
        <taxon>Planctomycetia</taxon>
        <taxon>Planctomycetales</taxon>
        <taxon>Planctomycetaceae</taxon>
        <taxon>Planctopirus</taxon>
    </lineage>
</organism>
<evidence type="ECO:0000313" key="2">
    <source>
        <dbReference type="Proteomes" id="UP000094828"/>
    </source>
</evidence>